<reference evidence="8" key="1">
    <citation type="submission" date="2020-10" db="EMBL/GenBank/DDBJ databases">
        <authorList>
            <person name="Gilroy R."/>
        </authorList>
    </citation>
    <scope>NUCLEOTIDE SEQUENCE</scope>
    <source>
        <strain evidence="8">CHK152-2994</strain>
    </source>
</reference>
<dbReference type="GO" id="GO:0046872">
    <property type="term" value="F:metal ion binding"/>
    <property type="evidence" value="ECO:0007669"/>
    <property type="project" value="UniProtKB-KW"/>
</dbReference>
<dbReference type="InterPro" id="IPR033749">
    <property type="entry name" value="Polyprenyl_synt_CS"/>
</dbReference>
<proteinExistence type="inferred from homology"/>
<dbReference type="Pfam" id="PF00348">
    <property type="entry name" value="polyprenyl_synt"/>
    <property type="match status" value="1"/>
</dbReference>
<dbReference type="InterPro" id="IPR008949">
    <property type="entry name" value="Isoprenoid_synthase_dom_sf"/>
</dbReference>
<organism evidence="8 9">
    <name type="scientific">Candidatus Scatenecus faecavium</name>
    <dbReference type="NCBI Taxonomy" id="2840915"/>
    <lineage>
        <taxon>Bacteria</taxon>
        <taxon>Candidatus Scatenecus</taxon>
    </lineage>
</organism>
<keyword evidence="7" id="KW-0175">Coiled coil</keyword>
<keyword evidence="5" id="KW-0460">Magnesium</keyword>
<comment type="cofactor">
    <cofactor evidence="1">
        <name>Mg(2+)</name>
        <dbReference type="ChEBI" id="CHEBI:18420"/>
    </cofactor>
</comment>
<accession>A0A9D1FV11</accession>
<dbReference type="SFLD" id="SFLDS00005">
    <property type="entry name" value="Isoprenoid_Synthase_Type_I"/>
    <property type="match status" value="1"/>
</dbReference>
<dbReference type="CDD" id="cd00685">
    <property type="entry name" value="Trans_IPPS_HT"/>
    <property type="match status" value="1"/>
</dbReference>
<dbReference type="EMBL" id="DVJO01000028">
    <property type="protein sequence ID" value="HIS82219.1"/>
    <property type="molecule type" value="Genomic_DNA"/>
</dbReference>
<dbReference type="PROSITE" id="PS00723">
    <property type="entry name" value="POLYPRENYL_SYNTHASE_1"/>
    <property type="match status" value="1"/>
</dbReference>
<feature type="coiled-coil region" evidence="7">
    <location>
        <begin position="256"/>
        <end position="283"/>
    </location>
</feature>
<keyword evidence="3 6" id="KW-0808">Transferase</keyword>
<evidence type="ECO:0000256" key="3">
    <source>
        <dbReference type="ARBA" id="ARBA00022679"/>
    </source>
</evidence>
<dbReference type="PANTHER" id="PTHR12001:SF69">
    <property type="entry name" value="ALL TRANS-POLYPRENYL-DIPHOSPHATE SYNTHASE PDSS1"/>
    <property type="match status" value="1"/>
</dbReference>
<dbReference type="PANTHER" id="PTHR12001">
    <property type="entry name" value="GERANYLGERANYL PYROPHOSPHATE SYNTHASE"/>
    <property type="match status" value="1"/>
</dbReference>
<gene>
    <name evidence="8" type="ORF">IAD41_01260</name>
</gene>
<evidence type="ECO:0000256" key="5">
    <source>
        <dbReference type="ARBA" id="ARBA00022842"/>
    </source>
</evidence>
<dbReference type="Gene3D" id="1.10.600.10">
    <property type="entry name" value="Farnesyl Diphosphate Synthase"/>
    <property type="match status" value="1"/>
</dbReference>
<sequence>MSFNKKYNKISELVKNDLLKLEDELLSSINLAAEINETLKTFLTNKPKRIRPLVSFLYLRASNIEPDKRQYAFQTAIEIIHNASLIHDDVVDESDIRRGSKTLNKIFNNKTAILTGDYLLSIALEKLNSLNSPETISMCANTLANMCIGEVNQYFSKFKIPTLEQYLKKTEQKTAKLFQTAVCGAMQLSGKTAITEAENFSHAFGMAFQIRDDILNLTALNSLKPSQNDISEGIYNAPVIFAGNTSNLDEGIEKTKTLLNNYVVEAEKALSNLEDNKYKLALKELLGILNHV</sequence>
<dbReference type="GO" id="GO:0008299">
    <property type="term" value="P:isoprenoid biosynthetic process"/>
    <property type="evidence" value="ECO:0007669"/>
    <property type="project" value="InterPro"/>
</dbReference>
<dbReference type="InterPro" id="IPR000092">
    <property type="entry name" value="Polyprenyl_synt"/>
</dbReference>
<dbReference type="AlphaFoldDB" id="A0A9D1FV11"/>
<evidence type="ECO:0000256" key="7">
    <source>
        <dbReference type="SAM" id="Coils"/>
    </source>
</evidence>
<dbReference type="GO" id="GO:0004659">
    <property type="term" value="F:prenyltransferase activity"/>
    <property type="evidence" value="ECO:0007669"/>
    <property type="project" value="InterPro"/>
</dbReference>
<dbReference type="PROSITE" id="PS00444">
    <property type="entry name" value="POLYPRENYL_SYNTHASE_2"/>
    <property type="match status" value="1"/>
</dbReference>
<comment type="caution">
    <text evidence="8">The sequence shown here is derived from an EMBL/GenBank/DDBJ whole genome shotgun (WGS) entry which is preliminary data.</text>
</comment>
<comment type="similarity">
    <text evidence="2 6">Belongs to the FPP/GGPP synthase family.</text>
</comment>
<protein>
    <submittedName>
        <fullName evidence="8">Polyprenyl synthetase family protein</fullName>
    </submittedName>
</protein>
<reference evidence="8" key="2">
    <citation type="journal article" date="2021" name="PeerJ">
        <title>Extensive microbial diversity within the chicken gut microbiome revealed by metagenomics and culture.</title>
        <authorList>
            <person name="Gilroy R."/>
            <person name="Ravi A."/>
            <person name="Getino M."/>
            <person name="Pursley I."/>
            <person name="Horton D.L."/>
            <person name="Alikhan N.F."/>
            <person name="Baker D."/>
            <person name="Gharbi K."/>
            <person name="Hall N."/>
            <person name="Watson M."/>
            <person name="Adriaenssens E.M."/>
            <person name="Foster-Nyarko E."/>
            <person name="Jarju S."/>
            <person name="Secka A."/>
            <person name="Antonio M."/>
            <person name="Oren A."/>
            <person name="Chaudhuri R.R."/>
            <person name="La Ragione R."/>
            <person name="Hildebrand F."/>
            <person name="Pallen M.J."/>
        </authorList>
    </citation>
    <scope>NUCLEOTIDE SEQUENCE</scope>
    <source>
        <strain evidence="8">CHK152-2994</strain>
    </source>
</reference>
<evidence type="ECO:0000256" key="6">
    <source>
        <dbReference type="RuleBase" id="RU004466"/>
    </source>
</evidence>
<evidence type="ECO:0000256" key="4">
    <source>
        <dbReference type="ARBA" id="ARBA00022723"/>
    </source>
</evidence>
<evidence type="ECO:0000256" key="1">
    <source>
        <dbReference type="ARBA" id="ARBA00001946"/>
    </source>
</evidence>
<dbReference type="Proteomes" id="UP000824139">
    <property type="component" value="Unassembled WGS sequence"/>
</dbReference>
<keyword evidence="4" id="KW-0479">Metal-binding</keyword>
<evidence type="ECO:0000256" key="2">
    <source>
        <dbReference type="ARBA" id="ARBA00006706"/>
    </source>
</evidence>
<evidence type="ECO:0000313" key="9">
    <source>
        <dbReference type="Proteomes" id="UP000824139"/>
    </source>
</evidence>
<dbReference type="SUPFAM" id="SSF48576">
    <property type="entry name" value="Terpenoid synthases"/>
    <property type="match status" value="1"/>
</dbReference>
<evidence type="ECO:0000313" key="8">
    <source>
        <dbReference type="EMBL" id="HIS82219.1"/>
    </source>
</evidence>
<name>A0A9D1FV11_9BACT</name>